<dbReference type="InterPro" id="IPR027417">
    <property type="entry name" value="P-loop_NTPase"/>
</dbReference>
<evidence type="ECO:0000256" key="4">
    <source>
        <dbReference type="ARBA" id="ARBA00022519"/>
    </source>
</evidence>
<accession>A0A1I3UH79</accession>
<dbReference type="Gene3D" id="2.40.50.100">
    <property type="match status" value="1"/>
</dbReference>
<dbReference type="InterPro" id="IPR011868">
    <property type="entry name" value="ModC_ABC_ATP-bd"/>
</dbReference>
<evidence type="ECO:0000256" key="5">
    <source>
        <dbReference type="ARBA" id="ARBA00022741"/>
    </source>
</evidence>
<evidence type="ECO:0000256" key="8">
    <source>
        <dbReference type="ARBA" id="ARBA00023136"/>
    </source>
</evidence>
<keyword evidence="2" id="KW-1003">Cell membrane</keyword>
<dbReference type="PROSITE" id="PS51866">
    <property type="entry name" value="MOP"/>
    <property type="match status" value="1"/>
</dbReference>
<keyword evidence="6 12" id="KW-0067">ATP-binding</keyword>
<reference evidence="12 13" key="1">
    <citation type="submission" date="2016-10" db="EMBL/GenBank/DDBJ databases">
        <authorList>
            <person name="de Groot N.N."/>
        </authorList>
    </citation>
    <scope>NUCLEOTIDE SEQUENCE [LARGE SCALE GENOMIC DNA]</scope>
    <source>
        <strain evidence="12 13">CGMCC 1.8891</strain>
    </source>
</reference>
<organism evidence="12 13">
    <name type="scientific">Celeribacter halophilus</name>
    <dbReference type="NCBI Taxonomy" id="576117"/>
    <lineage>
        <taxon>Bacteria</taxon>
        <taxon>Pseudomonadati</taxon>
        <taxon>Pseudomonadota</taxon>
        <taxon>Alphaproteobacteria</taxon>
        <taxon>Rhodobacterales</taxon>
        <taxon>Roseobacteraceae</taxon>
        <taxon>Celeribacter</taxon>
    </lineage>
</organism>
<dbReference type="OrthoDB" id="9802264at2"/>
<proteinExistence type="predicted"/>
<dbReference type="InterPro" id="IPR004606">
    <property type="entry name" value="Mop_domain"/>
</dbReference>
<dbReference type="InterPro" id="IPR003439">
    <property type="entry name" value="ABC_transporter-like_ATP-bd"/>
</dbReference>
<keyword evidence="1" id="KW-0813">Transport</keyword>
<evidence type="ECO:0000256" key="1">
    <source>
        <dbReference type="ARBA" id="ARBA00022448"/>
    </source>
</evidence>
<dbReference type="RefSeq" id="WP_066604970.1">
    <property type="nucleotide sequence ID" value="NZ_FORY01000011.1"/>
</dbReference>
<dbReference type="AlphaFoldDB" id="A0A1I3UH79"/>
<evidence type="ECO:0000313" key="12">
    <source>
        <dbReference type="EMBL" id="SFJ81127.1"/>
    </source>
</evidence>
<dbReference type="GeneID" id="98665727"/>
<dbReference type="GO" id="GO:0140359">
    <property type="term" value="F:ABC-type transporter activity"/>
    <property type="evidence" value="ECO:0007669"/>
    <property type="project" value="InterPro"/>
</dbReference>
<dbReference type="SUPFAM" id="SSF52540">
    <property type="entry name" value="P-loop containing nucleoside triphosphate hydrolases"/>
    <property type="match status" value="1"/>
</dbReference>
<evidence type="ECO:0000259" key="10">
    <source>
        <dbReference type="PROSITE" id="PS50893"/>
    </source>
</evidence>
<dbReference type="InterPro" id="IPR017871">
    <property type="entry name" value="ABC_transporter-like_CS"/>
</dbReference>
<dbReference type="InterPro" id="IPR005116">
    <property type="entry name" value="Transp-assoc_OB_typ1"/>
</dbReference>
<keyword evidence="4" id="KW-0997">Cell inner membrane</keyword>
<dbReference type="PANTHER" id="PTHR43514">
    <property type="entry name" value="ABC TRANSPORTER I FAMILY MEMBER 10"/>
    <property type="match status" value="1"/>
</dbReference>
<dbReference type="PANTHER" id="PTHR43514:SF4">
    <property type="entry name" value="ABC TRANSPORTER I FAMILY MEMBER 10"/>
    <property type="match status" value="1"/>
</dbReference>
<dbReference type="EMBL" id="FORY01000011">
    <property type="protein sequence ID" value="SFJ81127.1"/>
    <property type="molecule type" value="Genomic_DNA"/>
</dbReference>
<dbReference type="GO" id="GO:0016887">
    <property type="term" value="F:ATP hydrolysis activity"/>
    <property type="evidence" value="ECO:0007669"/>
    <property type="project" value="InterPro"/>
</dbReference>
<dbReference type="InterPro" id="IPR003593">
    <property type="entry name" value="AAA+_ATPase"/>
</dbReference>
<dbReference type="InterPro" id="IPR050334">
    <property type="entry name" value="Molybdenum_import_ModC"/>
</dbReference>
<dbReference type="NCBIfam" id="TIGR02142">
    <property type="entry name" value="modC_ABC"/>
    <property type="match status" value="1"/>
</dbReference>
<dbReference type="Proteomes" id="UP000183299">
    <property type="component" value="Unassembled WGS sequence"/>
</dbReference>
<dbReference type="STRING" id="576117.SAMN04488138_11123"/>
<dbReference type="PROSITE" id="PS00211">
    <property type="entry name" value="ABC_TRANSPORTER_1"/>
    <property type="match status" value="1"/>
</dbReference>
<dbReference type="PROSITE" id="PS50893">
    <property type="entry name" value="ABC_TRANSPORTER_2"/>
    <property type="match status" value="1"/>
</dbReference>
<dbReference type="Pfam" id="PF03459">
    <property type="entry name" value="TOBE"/>
    <property type="match status" value="1"/>
</dbReference>
<evidence type="ECO:0000259" key="11">
    <source>
        <dbReference type="PROSITE" id="PS51866"/>
    </source>
</evidence>
<evidence type="ECO:0000256" key="7">
    <source>
        <dbReference type="ARBA" id="ARBA00022967"/>
    </source>
</evidence>
<dbReference type="Gene3D" id="3.40.50.300">
    <property type="entry name" value="P-loop containing nucleotide triphosphate hydrolases"/>
    <property type="match status" value="1"/>
</dbReference>
<dbReference type="SMART" id="SM00382">
    <property type="entry name" value="AAA"/>
    <property type="match status" value="1"/>
</dbReference>
<dbReference type="GO" id="GO:0016020">
    <property type="term" value="C:membrane"/>
    <property type="evidence" value="ECO:0007669"/>
    <property type="project" value="InterPro"/>
</dbReference>
<feature type="domain" description="ABC transporter" evidence="10">
    <location>
        <begin position="2"/>
        <end position="233"/>
    </location>
</feature>
<dbReference type="GO" id="GO:0015098">
    <property type="term" value="F:molybdate ion transmembrane transporter activity"/>
    <property type="evidence" value="ECO:0007669"/>
    <property type="project" value="InterPro"/>
</dbReference>
<keyword evidence="7" id="KW-1278">Translocase</keyword>
<keyword evidence="8" id="KW-0472">Membrane</keyword>
<evidence type="ECO:0000256" key="3">
    <source>
        <dbReference type="ARBA" id="ARBA00022505"/>
    </source>
</evidence>
<feature type="domain" description="Mop" evidence="11">
    <location>
        <begin position="291"/>
        <end position="357"/>
    </location>
</feature>
<protein>
    <submittedName>
        <fullName evidence="12">Molybdate transport system ATP-binding protein</fullName>
    </submittedName>
</protein>
<name>A0A1I3UH79_9RHOB</name>
<sequence>MSLHVDLKHRFRDFAVDLDFEVPEGITVLFGRSGSGKSTVIRAIAGLFKPDHARISLDGRVLCDSEAKLFLPPHKRRVGTIFQDARLFPHLTVAQNLDFGRRFSRRDVPEREVAQMVEMLGIGALLERRPDGLSGGEQQRVAIGRALLSGAELILADEPLAALDEGRKAEILPYFERLRDEIAIPVLYVSHSPAEVARLATTVIALEAGRVIGEGAADLVLSDPAVLPVGTAGAGALLRATVHAHHADGLTELSAGGAALFLPHLETPVGHPVRLRIAAQDVMLSLDRPTGLSALNILSGVVSQISPTQGAGVLVVLDTDAGRVLSQVTRRSVAALNLREGVRCHAVIKTVSIARDNIGA</sequence>
<dbReference type="SUPFAM" id="SSF50331">
    <property type="entry name" value="MOP-like"/>
    <property type="match status" value="1"/>
</dbReference>
<keyword evidence="5" id="KW-0547">Nucleotide-binding</keyword>
<gene>
    <name evidence="12" type="ORF">SAMN04488138_11123</name>
</gene>
<evidence type="ECO:0000313" key="13">
    <source>
        <dbReference type="Proteomes" id="UP000183299"/>
    </source>
</evidence>
<evidence type="ECO:0000256" key="2">
    <source>
        <dbReference type="ARBA" id="ARBA00022475"/>
    </source>
</evidence>
<dbReference type="GO" id="GO:0005524">
    <property type="term" value="F:ATP binding"/>
    <property type="evidence" value="ECO:0007669"/>
    <property type="project" value="UniProtKB-KW"/>
</dbReference>
<evidence type="ECO:0000256" key="6">
    <source>
        <dbReference type="ARBA" id="ARBA00022840"/>
    </source>
</evidence>
<dbReference type="Pfam" id="PF00005">
    <property type="entry name" value="ABC_tran"/>
    <property type="match status" value="1"/>
</dbReference>
<dbReference type="InterPro" id="IPR008995">
    <property type="entry name" value="Mo/tungstate-bd_C_term_dom"/>
</dbReference>
<keyword evidence="13" id="KW-1185">Reference proteome</keyword>
<keyword evidence="3 9" id="KW-0500">Molybdenum</keyword>
<evidence type="ECO:0000256" key="9">
    <source>
        <dbReference type="PROSITE-ProRule" id="PRU01213"/>
    </source>
</evidence>